<feature type="compositionally biased region" description="Low complexity" evidence="2">
    <location>
        <begin position="461"/>
        <end position="479"/>
    </location>
</feature>
<dbReference type="GO" id="GO:0008270">
    <property type="term" value="F:zinc ion binding"/>
    <property type="evidence" value="ECO:0007669"/>
    <property type="project" value="InterPro"/>
</dbReference>
<dbReference type="SUPFAM" id="SSF57701">
    <property type="entry name" value="Zn2/Cys6 DNA-binding domain"/>
    <property type="match status" value="1"/>
</dbReference>
<dbReference type="PROSITE" id="PS00463">
    <property type="entry name" value="ZN2_CY6_FUNGAL_1"/>
    <property type="match status" value="1"/>
</dbReference>
<dbReference type="PANTHER" id="PTHR38111:SF11">
    <property type="entry name" value="TRANSCRIPTION FACTOR DOMAIN-CONTAINING PROTEIN-RELATED"/>
    <property type="match status" value="1"/>
</dbReference>
<keyword evidence="5" id="KW-1185">Reference proteome</keyword>
<feature type="compositionally biased region" description="Pro residues" evidence="2">
    <location>
        <begin position="450"/>
        <end position="460"/>
    </location>
</feature>
<gene>
    <name evidence="4" type="ORF">PAC_12497</name>
</gene>
<dbReference type="Proteomes" id="UP000184330">
    <property type="component" value="Unassembled WGS sequence"/>
</dbReference>
<dbReference type="InterPro" id="IPR036864">
    <property type="entry name" value="Zn2-C6_fun-type_DNA-bd_sf"/>
</dbReference>
<proteinExistence type="predicted"/>
<dbReference type="STRING" id="576137.A0A1L7XC21"/>
<dbReference type="OrthoDB" id="4491390at2759"/>
<organism evidence="4 5">
    <name type="scientific">Phialocephala subalpina</name>
    <dbReference type="NCBI Taxonomy" id="576137"/>
    <lineage>
        <taxon>Eukaryota</taxon>
        <taxon>Fungi</taxon>
        <taxon>Dikarya</taxon>
        <taxon>Ascomycota</taxon>
        <taxon>Pezizomycotina</taxon>
        <taxon>Leotiomycetes</taxon>
        <taxon>Helotiales</taxon>
        <taxon>Mollisiaceae</taxon>
        <taxon>Phialocephala</taxon>
        <taxon>Phialocephala fortinii species complex</taxon>
    </lineage>
</organism>
<protein>
    <recommendedName>
        <fullName evidence="3">Zn(2)-C6 fungal-type domain-containing protein</fullName>
    </recommendedName>
</protein>
<dbReference type="Gene3D" id="4.10.240.10">
    <property type="entry name" value="Zn(2)-C6 fungal-type DNA-binding domain"/>
    <property type="match status" value="1"/>
</dbReference>
<evidence type="ECO:0000256" key="2">
    <source>
        <dbReference type="SAM" id="MobiDB-lite"/>
    </source>
</evidence>
<evidence type="ECO:0000256" key="1">
    <source>
        <dbReference type="ARBA" id="ARBA00023242"/>
    </source>
</evidence>
<dbReference type="InterPro" id="IPR001138">
    <property type="entry name" value="Zn2Cys6_DnaBD"/>
</dbReference>
<dbReference type="GO" id="GO:0000981">
    <property type="term" value="F:DNA-binding transcription factor activity, RNA polymerase II-specific"/>
    <property type="evidence" value="ECO:0007669"/>
    <property type="project" value="InterPro"/>
</dbReference>
<evidence type="ECO:0000259" key="3">
    <source>
        <dbReference type="PROSITE" id="PS50048"/>
    </source>
</evidence>
<dbReference type="EMBL" id="FJOG01000021">
    <property type="protein sequence ID" value="CZR62600.1"/>
    <property type="molecule type" value="Genomic_DNA"/>
</dbReference>
<evidence type="ECO:0000313" key="4">
    <source>
        <dbReference type="EMBL" id="CZR62600.1"/>
    </source>
</evidence>
<reference evidence="4 5" key="1">
    <citation type="submission" date="2016-03" db="EMBL/GenBank/DDBJ databases">
        <authorList>
            <person name="Ploux O."/>
        </authorList>
    </citation>
    <scope>NUCLEOTIDE SEQUENCE [LARGE SCALE GENOMIC DNA]</scope>
    <source>
        <strain evidence="4 5">UAMH 11012</strain>
    </source>
</reference>
<keyword evidence="1" id="KW-0539">Nucleus</keyword>
<dbReference type="InterPro" id="IPR053178">
    <property type="entry name" value="Osmoadaptation_assoc"/>
</dbReference>
<dbReference type="CDD" id="cd00067">
    <property type="entry name" value="GAL4"/>
    <property type="match status" value="1"/>
</dbReference>
<dbReference type="PANTHER" id="PTHR38111">
    <property type="entry name" value="ZN(2)-C6 FUNGAL-TYPE DOMAIN-CONTAINING PROTEIN-RELATED"/>
    <property type="match status" value="1"/>
</dbReference>
<dbReference type="PROSITE" id="PS50048">
    <property type="entry name" value="ZN2_CY6_FUNGAL_2"/>
    <property type="match status" value="1"/>
</dbReference>
<evidence type="ECO:0000313" key="5">
    <source>
        <dbReference type="Proteomes" id="UP000184330"/>
    </source>
</evidence>
<sequence>MVGVPGRSKACTTCKKRKIACSLERPVCKICLKSNRECGGYERERIFVLDARTKEAVTPALPIKLVSLPSKPIAQPPPDLQGTIPLRNAYSSLWTIENPTTRAIYREQIISEFLYSFAPSCSAASWLSVLPSHPHFTSALEASSLAVCTAHLGHLHSSPALIQESLKFYVQALWELQKALWNEKQMYRDETLAACMLLIMYEVTECPDQTITAWQGHMKGCAKLFESRGPESYRGEFSHKLFSSFRQLEIQQALVERRGTFLDSDQWREIPWKDRPKPIWQELMDIESGLATGIAGVYQNPSSSTPYEFAILLLEVVKMTWDFDSRLSSFYERFEAQTDGGLYRTRFSEGFNHSIKISDEPGPPVFPVAYEFPDLATAHTCIIYWALTSILWCGMSKIYDILAVMQMQVQAESQSTIASFDAVMAKPDDTPLSTKVDESPFSEATFPAETSPPVPIPTPSPASSSSSSSTSPPKSTPSPLHISLFTTLPPLGHRRDISAPAKNICQSLEYCMSSPHGMTGTTAAVFPLKVAIESLSGSGEKCRRELEWAKEAFRVIGGKGVKILEHLDDGVEKKAYLPG</sequence>
<dbReference type="Pfam" id="PF11951">
    <property type="entry name" value="Fungal_trans_2"/>
    <property type="match status" value="1"/>
</dbReference>
<dbReference type="AlphaFoldDB" id="A0A1L7XC21"/>
<feature type="domain" description="Zn(2)-C6 fungal-type" evidence="3">
    <location>
        <begin position="10"/>
        <end position="38"/>
    </location>
</feature>
<name>A0A1L7XC21_9HELO</name>
<dbReference type="SMART" id="SM00066">
    <property type="entry name" value="GAL4"/>
    <property type="match status" value="1"/>
</dbReference>
<accession>A0A1L7XC21</accession>
<dbReference type="InterPro" id="IPR021858">
    <property type="entry name" value="Fun_TF"/>
</dbReference>
<feature type="region of interest" description="Disordered" evidence="2">
    <location>
        <begin position="443"/>
        <end position="479"/>
    </location>
</feature>
<dbReference type="Pfam" id="PF00172">
    <property type="entry name" value="Zn_clus"/>
    <property type="match status" value="1"/>
</dbReference>